<evidence type="ECO:0000313" key="2">
    <source>
        <dbReference type="EMBL" id="MBC5767591.1"/>
    </source>
</evidence>
<dbReference type="InterPro" id="IPR022273">
    <property type="entry name" value="PRTRC_protein-E"/>
</dbReference>
<feature type="compositionally biased region" description="Basic and acidic residues" evidence="1">
    <location>
        <begin position="93"/>
        <end position="106"/>
    </location>
</feature>
<gene>
    <name evidence="2" type="ORF">H8R02_24210</name>
</gene>
<feature type="compositionally biased region" description="Acidic residues" evidence="1">
    <location>
        <begin position="133"/>
        <end position="142"/>
    </location>
</feature>
<keyword evidence="3" id="KW-1185">Reference proteome</keyword>
<dbReference type="NCBIfam" id="TIGR03741">
    <property type="entry name" value="PRTRC_E"/>
    <property type="match status" value="1"/>
</dbReference>
<proteinExistence type="predicted"/>
<sequence>MKLIQPFAALIQNGVELTFRLKAAGDTNIQMDILPTGKDSKTGVALPPKALIGTAAELDASLEEYLGKYAASVTTIADVVAKADEELQAVEKASSDAARKAVEDKRKTGKSGSAKTSSTTKTKSTDSGLIDDVGGDDDDDEGTTLNTTSTPPAAAPAADGAATGDALSKELFIL</sequence>
<dbReference type="Proteomes" id="UP000596827">
    <property type="component" value="Unassembled WGS sequence"/>
</dbReference>
<comment type="caution">
    <text evidence="2">The sequence shown here is derived from an EMBL/GenBank/DDBJ whole genome shotgun (WGS) entry which is preliminary data.</text>
</comment>
<feature type="region of interest" description="Disordered" evidence="1">
    <location>
        <begin position="92"/>
        <end position="162"/>
    </location>
</feature>
<dbReference type="AlphaFoldDB" id="A0A923MDK9"/>
<feature type="compositionally biased region" description="Low complexity" evidence="1">
    <location>
        <begin position="110"/>
        <end position="132"/>
    </location>
</feature>
<dbReference type="RefSeq" id="WP_187084074.1">
    <property type="nucleotide sequence ID" value="NZ_JACORU010000011.1"/>
</dbReference>
<organism evidence="2 3">
    <name type="scientific">Ramlibacter albus</name>
    <dbReference type="NCBI Taxonomy" id="2079448"/>
    <lineage>
        <taxon>Bacteria</taxon>
        <taxon>Pseudomonadati</taxon>
        <taxon>Pseudomonadota</taxon>
        <taxon>Betaproteobacteria</taxon>
        <taxon>Burkholderiales</taxon>
        <taxon>Comamonadaceae</taxon>
        <taxon>Ramlibacter</taxon>
    </lineage>
</organism>
<reference evidence="2" key="1">
    <citation type="submission" date="2020-08" db="EMBL/GenBank/DDBJ databases">
        <title>Ramlibacter sp. GTP1 16S ribosomal RNA gene genome sequencing and assembly.</title>
        <authorList>
            <person name="Kang M."/>
        </authorList>
    </citation>
    <scope>NUCLEOTIDE SEQUENCE</scope>
    <source>
        <strain evidence="2">GTP1</strain>
    </source>
</reference>
<protein>
    <submittedName>
        <fullName evidence="2">PRTRC system protein E</fullName>
    </submittedName>
</protein>
<evidence type="ECO:0000313" key="3">
    <source>
        <dbReference type="Proteomes" id="UP000596827"/>
    </source>
</evidence>
<feature type="compositionally biased region" description="Low complexity" evidence="1">
    <location>
        <begin position="143"/>
        <end position="162"/>
    </location>
</feature>
<evidence type="ECO:0000256" key="1">
    <source>
        <dbReference type="SAM" id="MobiDB-lite"/>
    </source>
</evidence>
<accession>A0A923MDK9</accession>
<name>A0A923MDK9_9BURK</name>
<dbReference type="EMBL" id="JACORU010000011">
    <property type="protein sequence ID" value="MBC5767591.1"/>
    <property type="molecule type" value="Genomic_DNA"/>
</dbReference>